<reference evidence="2 3" key="1">
    <citation type="submission" date="2020-07" db="EMBL/GenBank/DDBJ databases">
        <title>Sequencing the genomes of 1000 actinobacteria strains.</title>
        <authorList>
            <person name="Klenk H.-P."/>
        </authorList>
    </citation>
    <scope>NUCLEOTIDE SEQUENCE [LARGE SCALE GENOMIC DNA]</scope>
    <source>
        <strain evidence="2 3">DSM 22083</strain>
    </source>
</reference>
<keyword evidence="1" id="KW-0812">Transmembrane</keyword>
<accession>A0A7Y9I616</accession>
<feature type="transmembrane region" description="Helical" evidence="1">
    <location>
        <begin position="102"/>
        <end position="127"/>
    </location>
</feature>
<evidence type="ECO:0000313" key="2">
    <source>
        <dbReference type="EMBL" id="NYE70778.1"/>
    </source>
</evidence>
<feature type="transmembrane region" description="Helical" evidence="1">
    <location>
        <begin position="180"/>
        <end position="201"/>
    </location>
</feature>
<comment type="caution">
    <text evidence="2">The sequence shown here is derived from an EMBL/GenBank/DDBJ whole genome shotgun (WGS) entry which is preliminary data.</text>
</comment>
<evidence type="ECO:0000256" key="1">
    <source>
        <dbReference type="SAM" id="Phobius"/>
    </source>
</evidence>
<proteinExistence type="predicted"/>
<feature type="transmembrane region" description="Helical" evidence="1">
    <location>
        <begin position="233"/>
        <end position="253"/>
    </location>
</feature>
<keyword evidence="3" id="KW-1185">Reference proteome</keyword>
<feature type="transmembrane region" description="Helical" evidence="1">
    <location>
        <begin position="59"/>
        <end position="81"/>
    </location>
</feature>
<gene>
    <name evidence="2" type="ORF">BKA15_002107</name>
</gene>
<keyword evidence="1" id="KW-1133">Transmembrane helix</keyword>
<name>A0A7Y9I616_9ACTN</name>
<organism evidence="2 3">
    <name type="scientific">Microlunatus parietis</name>
    <dbReference type="NCBI Taxonomy" id="682979"/>
    <lineage>
        <taxon>Bacteria</taxon>
        <taxon>Bacillati</taxon>
        <taxon>Actinomycetota</taxon>
        <taxon>Actinomycetes</taxon>
        <taxon>Propionibacteriales</taxon>
        <taxon>Propionibacteriaceae</taxon>
        <taxon>Microlunatus</taxon>
    </lineage>
</organism>
<dbReference type="RefSeq" id="WP_179750492.1">
    <property type="nucleotide sequence ID" value="NZ_JACCBU010000001.1"/>
</dbReference>
<sequence>MITTLHAELIKVRHSRTLRAVLAITIGLSLGITALVTAFGGAAVLAEHQAVDGGGKYEILFFGSTFGVWAYAFFAAGFAAAEFRNGMINYTFAATANRNRVLLAKAILVAAGGLIIGNVTSLINFALTQGMLAATGHPALWIGDPALLRVLLVYIPGQLVVWGVLAVFLGGALRTTTPTVLILLLGSALPVLTAQFLPATWGETVPRWMPGALIESLAGLAVPGSPGYLPLPAAIPALTAWLIIFAVAGLHGYRTRDV</sequence>
<feature type="transmembrane region" description="Helical" evidence="1">
    <location>
        <begin position="20"/>
        <end position="39"/>
    </location>
</feature>
<protein>
    <submittedName>
        <fullName evidence="2">ABC-2 type transport system permease protein</fullName>
    </submittedName>
</protein>
<dbReference type="EMBL" id="JACCBU010000001">
    <property type="protein sequence ID" value="NYE70778.1"/>
    <property type="molecule type" value="Genomic_DNA"/>
</dbReference>
<dbReference type="Proteomes" id="UP000569914">
    <property type="component" value="Unassembled WGS sequence"/>
</dbReference>
<keyword evidence="1" id="KW-0472">Membrane</keyword>
<feature type="transmembrane region" description="Helical" evidence="1">
    <location>
        <begin position="147"/>
        <end position="173"/>
    </location>
</feature>
<evidence type="ECO:0000313" key="3">
    <source>
        <dbReference type="Proteomes" id="UP000569914"/>
    </source>
</evidence>
<dbReference type="AlphaFoldDB" id="A0A7Y9I616"/>